<keyword evidence="3" id="KW-1185">Reference proteome</keyword>
<dbReference type="EMBL" id="AYSA01000665">
    <property type="protein sequence ID" value="ESZ90244.1"/>
    <property type="molecule type" value="Genomic_DNA"/>
</dbReference>
<comment type="caution">
    <text evidence="2">The sequence shown here is derived from an EMBL/GenBank/DDBJ whole genome shotgun (WGS) entry which is preliminary data.</text>
</comment>
<evidence type="ECO:0000256" key="1">
    <source>
        <dbReference type="SAM" id="MobiDB-lite"/>
    </source>
</evidence>
<name>W9C5R4_SCLBF</name>
<dbReference type="OrthoDB" id="3537606at2759"/>
<evidence type="ECO:0000313" key="2">
    <source>
        <dbReference type="EMBL" id="ESZ90244.1"/>
    </source>
</evidence>
<sequence length="580" mass="66256">MSDKTSPKSFIPQKRPLQRTPQSSTNPSPGNKSATTSSLSVHAKPFYPRYAQPRPYTNQRYNPQQQYSFHAKYIAANSDPVTLSIQNLRSQLHALARELELGTVARSSSASEYMFPTRKGELFKVYLAALGLFLEEEGMVWYVEIPPPSSGASMPLSSVTSNSACQFFLYSSAIKRGLDQRNGNGRENRENQTEGRRTPPRNRQTVTSKPAYQFLLYSSAIERGLDQRNGNGRENRENQTEERRTPPRNRQLKRVNEQYSEIQFTPSSSNEATPDLGSLAEFPTLFSSRQSATIQPESKISISLDHQDALGSARQPLNYPSRLINTDPFMDPTIHSNASTSVGTSSSAIYAPQLLPSDISFVHCSLDNVLRICIPPEVETWIDIPGVRIHTNDRELPEGSVPIALPNYWDPPFLALARECMTIAPMREFEYKPTFYDEAYNPKPRPKLTPIHYPSGDDLGVDWSAPRVTNRYMKFSKMTWEEKQREARDVRWLWYLWRQHGLVRNWIKAEQPGNFGNKVRNKEDSDRLRIMLECRARGESSEIPVGFGDMKRCLMGERMVMFKTKWLARRDASGRPRWEV</sequence>
<dbReference type="HOGENOM" id="CLU_483942_0_0_1"/>
<dbReference type="AlphaFoldDB" id="W9C5R4"/>
<reference evidence="2 3" key="1">
    <citation type="journal article" date="2014" name="Genome Announc.">
        <title>Draft genome sequence of Sclerotinia borealis, a psychrophilic plant pathogenic fungus.</title>
        <authorList>
            <person name="Mardanov A.V."/>
            <person name="Beletsky A.V."/>
            <person name="Kadnikov V.V."/>
            <person name="Ignatov A.N."/>
            <person name="Ravin N.V."/>
        </authorList>
    </citation>
    <scope>NUCLEOTIDE SEQUENCE [LARGE SCALE GENOMIC DNA]</scope>
    <source>
        <strain evidence="3">F-4157</strain>
    </source>
</reference>
<feature type="compositionally biased region" description="Polar residues" evidence="1">
    <location>
        <begin position="19"/>
        <end position="39"/>
    </location>
</feature>
<protein>
    <submittedName>
        <fullName evidence="2">Uncharacterized protein</fullName>
    </submittedName>
</protein>
<feature type="compositionally biased region" description="Basic and acidic residues" evidence="1">
    <location>
        <begin position="225"/>
        <end position="245"/>
    </location>
</feature>
<proteinExistence type="predicted"/>
<evidence type="ECO:0000313" key="3">
    <source>
        <dbReference type="Proteomes" id="UP000019487"/>
    </source>
</evidence>
<feature type="region of interest" description="Disordered" evidence="1">
    <location>
        <begin position="178"/>
        <end position="209"/>
    </location>
</feature>
<dbReference type="Proteomes" id="UP000019487">
    <property type="component" value="Unassembled WGS sequence"/>
</dbReference>
<accession>W9C5R4</accession>
<gene>
    <name evidence="2" type="ORF">SBOR_9370</name>
</gene>
<feature type="region of interest" description="Disordered" evidence="1">
    <location>
        <begin position="225"/>
        <end position="256"/>
    </location>
</feature>
<organism evidence="2 3">
    <name type="scientific">Sclerotinia borealis (strain F-4128)</name>
    <dbReference type="NCBI Taxonomy" id="1432307"/>
    <lineage>
        <taxon>Eukaryota</taxon>
        <taxon>Fungi</taxon>
        <taxon>Dikarya</taxon>
        <taxon>Ascomycota</taxon>
        <taxon>Pezizomycotina</taxon>
        <taxon>Leotiomycetes</taxon>
        <taxon>Helotiales</taxon>
        <taxon>Sclerotiniaceae</taxon>
        <taxon>Sclerotinia</taxon>
    </lineage>
</organism>
<feature type="compositionally biased region" description="Basic and acidic residues" evidence="1">
    <location>
        <begin position="178"/>
        <end position="197"/>
    </location>
</feature>
<feature type="region of interest" description="Disordered" evidence="1">
    <location>
        <begin position="1"/>
        <end position="39"/>
    </location>
</feature>